<sequence length="231" mass="25600">MTYLSPRPLATHDFYGPIHKGLRFAMTQLLVRLGCADTRDGAGLAQLMADVRALLDLSAHHLENEDLHVHAALEARAPGASLRLMQAHDHHRLSFEEIEVLTRQVDRAHPDDRPQMLRRLYLRFSEFVADDLAHMAEEEQVILPVLQSLFTDAELQRIEDRIMSGLTPEDMIGFGRILIPAANREERIALLSAVRANAPAPAFEAILTLSAKPTLSDADWSHLAAGLGVAA</sequence>
<dbReference type="RefSeq" id="WP_377284025.1">
    <property type="nucleotide sequence ID" value="NZ_JBHRSI010000010.1"/>
</dbReference>
<evidence type="ECO:0000313" key="1">
    <source>
        <dbReference type="EMBL" id="MFD1783432.1"/>
    </source>
</evidence>
<dbReference type="InterPro" id="IPR045808">
    <property type="entry name" value="Hr_FBXL5"/>
</dbReference>
<organism evidence="1 2">
    <name type="scientific">Phenylobacterium terrae</name>
    <dbReference type="NCBI Taxonomy" id="2665495"/>
    <lineage>
        <taxon>Bacteria</taxon>
        <taxon>Pseudomonadati</taxon>
        <taxon>Pseudomonadota</taxon>
        <taxon>Alphaproteobacteria</taxon>
        <taxon>Caulobacterales</taxon>
        <taxon>Caulobacteraceae</taxon>
        <taxon>Phenylobacterium</taxon>
    </lineage>
</organism>
<proteinExistence type="predicted"/>
<gene>
    <name evidence="1" type="ORF">ACFSC0_08510</name>
</gene>
<accession>A0ABW4MZP5</accession>
<dbReference type="Gene3D" id="1.20.120.520">
    <property type="entry name" value="nmb1532 protein domain like"/>
    <property type="match status" value="1"/>
</dbReference>
<evidence type="ECO:0000313" key="2">
    <source>
        <dbReference type="Proteomes" id="UP001597237"/>
    </source>
</evidence>
<keyword evidence="2" id="KW-1185">Reference proteome</keyword>
<dbReference type="CDD" id="cd12109">
    <property type="entry name" value="Hr_FBXL5"/>
    <property type="match status" value="1"/>
</dbReference>
<comment type="caution">
    <text evidence="1">The sequence shown here is derived from an EMBL/GenBank/DDBJ whole genome shotgun (WGS) entry which is preliminary data.</text>
</comment>
<protein>
    <recommendedName>
        <fullName evidence="3">Hemerythrin-like domain-containing protein</fullName>
    </recommendedName>
</protein>
<evidence type="ECO:0008006" key="3">
    <source>
        <dbReference type="Google" id="ProtNLM"/>
    </source>
</evidence>
<dbReference type="EMBL" id="JBHUEY010000001">
    <property type="protein sequence ID" value="MFD1783432.1"/>
    <property type="molecule type" value="Genomic_DNA"/>
</dbReference>
<name>A0ABW4MZP5_9CAUL</name>
<reference evidence="2" key="1">
    <citation type="journal article" date="2019" name="Int. J. Syst. Evol. Microbiol.">
        <title>The Global Catalogue of Microorganisms (GCM) 10K type strain sequencing project: providing services to taxonomists for standard genome sequencing and annotation.</title>
        <authorList>
            <consortium name="The Broad Institute Genomics Platform"/>
            <consortium name="The Broad Institute Genome Sequencing Center for Infectious Disease"/>
            <person name="Wu L."/>
            <person name="Ma J."/>
        </authorList>
    </citation>
    <scope>NUCLEOTIDE SEQUENCE [LARGE SCALE GENOMIC DNA]</scope>
    <source>
        <strain evidence="2">DFY28</strain>
    </source>
</reference>
<dbReference type="Proteomes" id="UP001597237">
    <property type="component" value="Unassembled WGS sequence"/>
</dbReference>